<reference evidence="2 3" key="1">
    <citation type="journal article" date="2015" name="Genome Biol. Evol.">
        <title>Comparative Genomics of a Bacterivorous Green Alga Reveals Evolutionary Causalities and Consequences of Phago-Mixotrophic Mode of Nutrition.</title>
        <authorList>
            <person name="Burns J.A."/>
            <person name="Paasch A."/>
            <person name="Narechania A."/>
            <person name="Kim E."/>
        </authorList>
    </citation>
    <scope>NUCLEOTIDE SEQUENCE [LARGE SCALE GENOMIC DNA]</scope>
    <source>
        <strain evidence="2 3">PLY_AMNH</strain>
    </source>
</reference>
<dbReference type="AlphaFoldDB" id="A0AAE0EW60"/>
<feature type="region of interest" description="Disordered" evidence="1">
    <location>
        <begin position="191"/>
        <end position="219"/>
    </location>
</feature>
<evidence type="ECO:0000313" key="3">
    <source>
        <dbReference type="Proteomes" id="UP001190700"/>
    </source>
</evidence>
<sequence length="489" mass="52700">MSVGDTTRHMLSLLRTARDCGVEEGRWCKGGPGDLASTGGRCGLKEWWWGKEMHEMFGVAFGTGTELLEDGRRGGQHHWVREVLGQPARGKGWLAEVGKLLKGVVKGDAFSAKWDEVVLEVVGHANAHWEDGVRVGHHGNLHFRGGAAIVDRDRDYSCAHRQMESTRPGGWFVLTYTGGIGNIHRKYDLGEGESAEGETGGKGRVRANKPDRTPVPDTLGVDSTVLLGEGLRNSGFLGYGSEEAHAPIPGWVSVDYSQQHTQPSDKCIGGENERERAVGPECWPVEALSLQSAGRWKPCPCPLLQSAEALAPSECWPEEPGRVLAGGSPVPSECWSGSPVPSECWLVKPSPLQSAGPVEALSLQSAGRWRPWPFRVLAGGSLVPSECWGAPGTSEFWPVEALSLQSAGRWMPVLQSAGPWSAGQEALSLQSAGRCEAPSLQSAGRWKPCPFRVLAGGSPVPSECWGRECPAERVTHLYTGSTEYSAHHE</sequence>
<organism evidence="2 3">
    <name type="scientific">Cymbomonas tetramitiformis</name>
    <dbReference type="NCBI Taxonomy" id="36881"/>
    <lineage>
        <taxon>Eukaryota</taxon>
        <taxon>Viridiplantae</taxon>
        <taxon>Chlorophyta</taxon>
        <taxon>Pyramimonadophyceae</taxon>
        <taxon>Pyramimonadales</taxon>
        <taxon>Pyramimonadaceae</taxon>
        <taxon>Cymbomonas</taxon>
    </lineage>
</organism>
<comment type="caution">
    <text evidence="2">The sequence shown here is derived from an EMBL/GenBank/DDBJ whole genome shotgun (WGS) entry which is preliminary data.</text>
</comment>
<evidence type="ECO:0000313" key="2">
    <source>
        <dbReference type="EMBL" id="KAK3241165.1"/>
    </source>
</evidence>
<accession>A0AAE0EW60</accession>
<dbReference type="Proteomes" id="UP001190700">
    <property type="component" value="Unassembled WGS sequence"/>
</dbReference>
<proteinExistence type="predicted"/>
<dbReference type="EMBL" id="LGRX02033458">
    <property type="protein sequence ID" value="KAK3241165.1"/>
    <property type="molecule type" value="Genomic_DNA"/>
</dbReference>
<gene>
    <name evidence="2" type="ORF">CYMTET_49054</name>
</gene>
<name>A0AAE0EW60_9CHLO</name>
<evidence type="ECO:0000256" key="1">
    <source>
        <dbReference type="SAM" id="MobiDB-lite"/>
    </source>
</evidence>
<keyword evidence="3" id="KW-1185">Reference proteome</keyword>
<protein>
    <submittedName>
        <fullName evidence="2">Uncharacterized protein</fullName>
    </submittedName>
</protein>